<dbReference type="HOGENOM" id="CLU_1281528_0_0_9"/>
<proteinExistence type="predicted"/>
<keyword evidence="2" id="KW-1185">Reference proteome</keyword>
<dbReference type="EMBL" id="AEPV01000064">
    <property type="protein sequence ID" value="EFU73676.1"/>
    <property type="molecule type" value="Genomic_DNA"/>
</dbReference>
<accession>E6LGR5</accession>
<comment type="caution">
    <text evidence="1">The sequence shown here is derived from an EMBL/GenBank/DDBJ whole genome shotgun (WGS) entry which is preliminary data.</text>
</comment>
<dbReference type="AlphaFoldDB" id="E6LGR5"/>
<evidence type="ECO:0000313" key="2">
    <source>
        <dbReference type="Proteomes" id="UP000010296"/>
    </source>
</evidence>
<organism evidence="1 2">
    <name type="scientific">Enterococcus italicus (strain DSM 15952 / CCUG 50447 / LMG 22039 / TP 1.5)</name>
    <dbReference type="NCBI Taxonomy" id="888064"/>
    <lineage>
        <taxon>Bacteria</taxon>
        <taxon>Bacillati</taxon>
        <taxon>Bacillota</taxon>
        <taxon>Bacilli</taxon>
        <taxon>Lactobacillales</taxon>
        <taxon>Enterococcaceae</taxon>
        <taxon>Enterococcus</taxon>
    </lineage>
</organism>
<evidence type="ECO:0000313" key="1">
    <source>
        <dbReference type="EMBL" id="EFU73676.1"/>
    </source>
</evidence>
<name>E6LGR5_ENTI1</name>
<dbReference type="Proteomes" id="UP000010296">
    <property type="component" value="Unassembled WGS sequence"/>
</dbReference>
<protein>
    <submittedName>
        <fullName evidence="1">Uncharacterized protein</fullName>
    </submittedName>
</protein>
<reference evidence="1 2" key="1">
    <citation type="submission" date="2010-12" db="EMBL/GenBank/DDBJ databases">
        <authorList>
            <person name="Muzny D."/>
            <person name="Qin X."/>
            <person name="Deng J."/>
            <person name="Jiang H."/>
            <person name="Liu Y."/>
            <person name="Qu J."/>
            <person name="Song X.-Z."/>
            <person name="Zhang L."/>
            <person name="Thornton R."/>
            <person name="Coyle M."/>
            <person name="Francisco L."/>
            <person name="Jackson L."/>
            <person name="Javaid M."/>
            <person name="Korchina V."/>
            <person name="Kovar C."/>
            <person name="Mata R."/>
            <person name="Mathew T."/>
            <person name="Ngo R."/>
            <person name="Nguyen L."/>
            <person name="Nguyen N."/>
            <person name="Okwuonu G."/>
            <person name="Ongeri F."/>
            <person name="Pham C."/>
            <person name="Simmons D."/>
            <person name="Wilczek-Boney K."/>
            <person name="Hale W."/>
            <person name="Jakkamsetti A."/>
            <person name="Pham P."/>
            <person name="Ruth R."/>
            <person name="San Lucas F."/>
            <person name="Warren J."/>
            <person name="Zhang J."/>
            <person name="Zhao Z."/>
            <person name="Zhou C."/>
            <person name="Zhu D."/>
            <person name="Lee S."/>
            <person name="Bess C."/>
            <person name="Blankenburg K."/>
            <person name="Forbes L."/>
            <person name="Fu Q."/>
            <person name="Gubbala S."/>
            <person name="Hirani K."/>
            <person name="Jayaseelan J.C."/>
            <person name="Lara F."/>
            <person name="Munidasa M."/>
            <person name="Palculict T."/>
            <person name="Patil S."/>
            <person name="Pu L.-L."/>
            <person name="Saada N."/>
            <person name="Tang L."/>
            <person name="Weissenberger G."/>
            <person name="Zhu Y."/>
            <person name="Hemphill L."/>
            <person name="Shang Y."/>
            <person name="Youmans B."/>
            <person name="Ayvaz T."/>
            <person name="Ross M."/>
            <person name="Santibanez J."/>
            <person name="Aqrawi P."/>
            <person name="Gross S."/>
            <person name="Joshi V."/>
            <person name="Fowler G."/>
            <person name="Nazareth L."/>
            <person name="Reid J."/>
            <person name="Worley K."/>
            <person name="Petrosino J."/>
            <person name="Highlander S."/>
            <person name="Gibbs R."/>
        </authorList>
    </citation>
    <scope>NUCLEOTIDE SEQUENCE [LARGE SCALE GENOMIC DNA]</scope>
    <source>
        <strain evidence="2">DSM 15952 / CCUG 50447 / LMG 22039 / TP 1.5</strain>
    </source>
</reference>
<sequence length="240" mass="28127">MISTRSLLKRVNELFGDAIKLQPFDRILSGFDKLTELAVSISDCSKITEKYRYLGITGYKIGDFSGNCFINRYLPCEFYRVPMLIYRSRYLIPLVFRDSPESHLLFQESYRIPSLIQLIDWELHFNPKSIIIDSVANNYSYAEKELFVLDTGYLTFRLAEIIDVASFPVSKMASYEEFLSWNREAHLLDNGHKGRHSMILNIDNDRERTELQLVLAIIQNKYPHKQLFQLPQINRISEKI</sequence>
<dbReference type="eggNOG" id="ENOG5033PDZ">
    <property type="taxonomic scope" value="Bacteria"/>
</dbReference>
<gene>
    <name evidence="1" type="ORF">HMPREF9088_1555</name>
</gene>